<evidence type="ECO:0000256" key="9">
    <source>
        <dbReference type="ARBA" id="ARBA00022769"/>
    </source>
</evidence>
<dbReference type="CDD" id="cd09857">
    <property type="entry name" value="PIN_EXO1"/>
    <property type="match status" value="1"/>
</dbReference>
<dbReference type="GO" id="GO:0051321">
    <property type="term" value="P:meiotic cell cycle"/>
    <property type="evidence" value="ECO:0007669"/>
    <property type="project" value="UniProtKB-KW"/>
</dbReference>
<keyword evidence="6 22" id="KW-0479">Metal-binding</keyword>
<keyword evidence="18 22" id="KW-0539">Nucleus</keyword>
<keyword evidence="26" id="KW-1185">Reference proteome</keyword>
<dbReference type="GO" id="GO:0017108">
    <property type="term" value="F:5'-flap endonuclease activity"/>
    <property type="evidence" value="ECO:0007669"/>
    <property type="project" value="TreeGrafter"/>
</dbReference>
<keyword evidence="7" id="KW-0255">Endonuclease</keyword>
<feature type="region of interest" description="Disordered" evidence="23">
    <location>
        <begin position="354"/>
        <end position="375"/>
    </location>
</feature>
<evidence type="ECO:0000313" key="26">
    <source>
        <dbReference type="Proteomes" id="UP001159042"/>
    </source>
</evidence>
<keyword evidence="19" id="KW-0469">Meiosis</keyword>
<evidence type="ECO:0000256" key="12">
    <source>
        <dbReference type="ARBA" id="ARBA00022842"/>
    </source>
</evidence>
<dbReference type="Pfam" id="PF00867">
    <property type="entry name" value="XPG_I"/>
    <property type="match status" value="1"/>
</dbReference>
<dbReference type="InterPro" id="IPR006086">
    <property type="entry name" value="XPG-I_dom"/>
</dbReference>
<keyword evidence="15" id="KW-0007">Acetylation</keyword>
<dbReference type="Gene3D" id="3.40.50.1010">
    <property type="entry name" value="5'-nuclease"/>
    <property type="match status" value="1"/>
</dbReference>
<evidence type="ECO:0000256" key="20">
    <source>
        <dbReference type="ARBA" id="ARBA00057694"/>
    </source>
</evidence>
<dbReference type="AlphaFoldDB" id="A0AAV8VKX2"/>
<evidence type="ECO:0000256" key="21">
    <source>
        <dbReference type="ARBA" id="ARBA00064664"/>
    </source>
</evidence>
<keyword evidence="9 22" id="KW-0228">DNA excision</keyword>
<comment type="function">
    <text evidence="20">5'-&gt;3' double-stranded DNA exonuclease which may also possess a cryptic 3'-&gt;5' double-stranded DNA exonuclease activity. Functions in DNA mismatch repair (MMR) to excise mismatch-containing DNA tracts directed by strand breaks located either 5' or 3' to the mismatch. Also exhibits endonuclease activity against 5'-overhanging flap structures similar to those generated by displacement synthesis when DNA polymerase encounters the 5'-end of a downstream Okazaki fragment. Required for somatic hypermutation (SHM) and class switch recombination (CSR) of immunoglobulin genes. Essential for male and female meiosis.</text>
</comment>
<evidence type="ECO:0000256" key="8">
    <source>
        <dbReference type="ARBA" id="ARBA00022763"/>
    </source>
</evidence>
<evidence type="ECO:0000313" key="25">
    <source>
        <dbReference type="EMBL" id="KAJ8914774.1"/>
    </source>
</evidence>
<dbReference type="InterPro" id="IPR006084">
    <property type="entry name" value="XPG/Rad2"/>
</dbReference>
<dbReference type="InterPro" id="IPR036279">
    <property type="entry name" value="5-3_exonuclease_C_sf"/>
</dbReference>
<keyword evidence="16 22" id="KW-0238">DNA-binding</keyword>
<evidence type="ECO:0000256" key="4">
    <source>
        <dbReference type="ARBA" id="ARBA00022553"/>
    </source>
</evidence>
<evidence type="ECO:0000256" key="5">
    <source>
        <dbReference type="ARBA" id="ARBA00022722"/>
    </source>
</evidence>
<keyword evidence="5 22" id="KW-0540">Nuclease</keyword>
<sequence>MLQYYNIHPIMVFDGKNLPAKADTEAKRRDVRIKAKQRASELLQMGKTDEARSYLKQSINITPEMASEVIKECHKLNIDCIVAPYESDAQLAFFNLKGIAEYVITEDSDLVLFGCSKIIFKLDLQGCGSLVEADKIPMAMKIRPDRYTFDKFRYMCILSGCDYIESLRGIGLKKALKFISLTEETNPEIFLDKIPRYLNMRHLQITEEYKENFMVALATFQHQTVFDPFKRKLVPLVDPQITGLSPKFCKNAGEIFDHEKAYQVALGNIHPTSFRTLDNWYPNDSIACNSIWSGSYRKKGIQHIEQKAQFKSFFTATKFKSDLKPDDIEQLKLQEDLKIAKELEFYSHKNEKSEEASTSFTEKGVTENSPEKQTSPVITRNPFIKKKLSKFQTTSSDSNIIVKSRYFNQHSENVEQDVTENKSVGMEYDENEVKPEDSLGIIEQKEVTVNITAGFENKIVHDDNIVVEIEESNINCSIEQSQNIPPDKKTAVEVTPKRKKIGPCRTVGLKRTRSDSKTQQTIEQLFAKLRKK</sequence>
<dbReference type="GO" id="GO:0006298">
    <property type="term" value="P:mismatch repair"/>
    <property type="evidence" value="ECO:0007669"/>
    <property type="project" value="TreeGrafter"/>
</dbReference>
<dbReference type="SMART" id="SM00279">
    <property type="entry name" value="HhH2"/>
    <property type="match status" value="1"/>
</dbReference>
<keyword evidence="12 22" id="KW-0460">Magnesium</keyword>
<evidence type="ECO:0000256" key="13">
    <source>
        <dbReference type="ARBA" id="ARBA00022859"/>
    </source>
</evidence>
<comment type="similarity">
    <text evidence="2 22">Belongs to the XPG/RAD2 endonuclease family. EXO1 subfamily.</text>
</comment>
<gene>
    <name evidence="25" type="ORF">NQ315_013277</name>
</gene>
<dbReference type="GO" id="GO:0035312">
    <property type="term" value="F:5'-3' DNA exonuclease activity"/>
    <property type="evidence" value="ECO:0007669"/>
    <property type="project" value="UniProtKB-UniRule"/>
</dbReference>
<comment type="subunit">
    <text evidence="21">Interacts with the MLH1-PMS2 heterodimer via MLH1. Interacts with MSH3. Interacts with the MSH2-MSH6 heterodimer via MSH2, and this interaction may increase the processivity of the 5'-&gt;3' exonuclease activity. Interacts with PCNA, and this interaction may both stimulate the cryptic 3'-&gt;5' exonuclease activity and suppress the 5'-&gt;3' exonuclease activity. Interacts with WRN, and this interaction stimulates both the 5'-&gt;3' exonuclease activity and cleavage of 5'-overhanging flap structures. Interacts with RECQL/RECQ1, and this interaction stimulates cleavage of 5'-overhanging flap structures. Interacts with DNA helicase ZGRF1; the interaction is increased following DNA damage induction.</text>
</comment>
<dbReference type="PANTHER" id="PTHR11081:SF8">
    <property type="entry name" value="EXONUCLEASE 1"/>
    <property type="match status" value="1"/>
</dbReference>
<accession>A0AAV8VKX2</accession>
<dbReference type="GO" id="GO:0046872">
    <property type="term" value="F:metal ion binding"/>
    <property type="evidence" value="ECO:0007669"/>
    <property type="project" value="UniProtKB-UniRule"/>
</dbReference>
<evidence type="ECO:0000256" key="14">
    <source>
        <dbReference type="ARBA" id="ARBA00022881"/>
    </source>
</evidence>
<reference evidence="25 26" key="1">
    <citation type="journal article" date="2023" name="Insect Mol. Biol.">
        <title>Genome sequencing provides insights into the evolution of gene families encoding plant cell wall-degrading enzymes in longhorned beetles.</title>
        <authorList>
            <person name="Shin N.R."/>
            <person name="Okamura Y."/>
            <person name="Kirsch R."/>
            <person name="Pauchet Y."/>
        </authorList>
    </citation>
    <scope>NUCLEOTIDE SEQUENCE [LARGE SCALE GENOMIC DNA]</scope>
    <source>
        <strain evidence="25">EAD_L_NR</strain>
    </source>
</reference>
<name>A0AAV8VKX2_9CUCU</name>
<dbReference type="SUPFAM" id="SSF88723">
    <property type="entry name" value="PIN domain-like"/>
    <property type="match status" value="1"/>
</dbReference>
<dbReference type="FunFam" id="1.10.150.20:FF:000011">
    <property type="entry name" value="exonuclease 1"/>
    <property type="match status" value="1"/>
</dbReference>
<comment type="caution">
    <text evidence="25">The sequence shown here is derived from an EMBL/GenBank/DDBJ whole genome shotgun (WGS) entry which is preliminary data.</text>
</comment>
<keyword evidence="13" id="KW-0391">Immunity</keyword>
<organism evidence="25 26">
    <name type="scientific">Exocentrus adspersus</name>
    <dbReference type="NCBI Taxonomy" id="1586481"/>
    <lineage>
        <taxon>Eukaryota</taxon>
        <taxon>Metazoa</taxon>
        <taxon>Ecdysozoa</taxon>
        <taxon>Arthropoda</taxon>
        <taxon>Hexapoda</taxon>
        <taxon>Insecta</taxon>
        <taxon>Pterygota</taxon>
        <taxon>Neoptera</taxon>
        <taxon>Endopterygota</taxon>
        <taxon>Coleoptera</taxon>
        <taxon>Polyphaga</taxon>
        <taxon>Cucujiformia</taxon>
        <taxon>Chrysomeloidea</taxon>
        <taxon>Cerambycidae</taxon>
        <taxon>Lamiinae</taxon>
        <taxon>Acanthocinini</taxon>
        <taxon>Exocentrus</taxon>
    </lineage>
</organism>
<keyword evidence="17 22" id="KW-0234">DNA repair</keyword>
<dbReference type="Pfam" id="PF00752">
    <property type="entry name" value="XPG_N"/>
    <property type="match status" value="1"/>
</dbReference>
<keyword evidence="14 22" id="KW-0267">Excision nuclease</keyword>
<evidence type="ECO:0000256" key="18">
    <source>
        <dbReference type="ARBA" id="ARBA00023242"/>
    </source>
</evidence>
<evidence type="ECO:0000256" key="1">
    <source>
        <dbReference type="ARBA" id="ARBA00004123"/>
    </source>
</evidence>
<evidence type="ECO:0000256" key="2">
    <source>
        <dbReference type="ARBA" id="ARBA00010563"/>
    </source>
</evidence>
<dbReference type="GO" id="GO:0006310">
    <property type="term" value="P:DNA recombination"/>
    <property type="evidence" value="ECO:0007669"/>
    <property type="project" value="TreeGrafter"/>
</dbReference>
<dbReference type="InterPro" id="IPR008918">
    <property type="entry name" value="HhH2"/>
</dbReference>
<dbReference type="InterPro" id="IPR037315">
    <property type="entry name" value="EXO1_H3TH"/>
</dbReference>
<dbReference type="EC" id="3.1.-.-" evidence="22"/>
<keyword evidence="4" id="KW-0597">Phosphoprotein</keyword>
<evidence type="ECO:0000256" key="22">
    <source>
        <dbReference type="RuleBase" id="RU910737"/>
    </source>
</evidence>
<dbReference type="SUPFAM" id="SSF47807">
    <property type="entry name" value="5' to 3' exonuclease, C-terminal subdomain"/>
    <property type="match status" value="1"/>
</dbReference>
<dbReference type="FunFam" id="3.40.50.1010:FF:000111">
    <property type="entry name" value="Exonuclease 1"/>
    <property type="match status" value="1"/>
</dbReference>
<evidence type="ECO:0000256" key="17">
    <source>
        <dbReference type="ARBA" id="ARBA00023204"/>
    </source>
</evidence>
<feature type="domain" description="XPG-I" evidence="24">
    <location>
        <begin position="74"/>
        <end position="142"/>
    </location>
</feature>
<evidence type="ECO:0000256" key="23">
    <source>
        <dbReference type="SAM" id="MobiDB-lite"/>
    </source>
</evidence>
<evidence type="ECO:0000256" key="11">
    <source>
        <dbReference type="ARBA" id="ARBA00022839"/>
    </source>
</evidence>
<evidence type="ECO:0000256" key="10">
    <source>
        <dbReference type="ARBA" id="ARBA00022801"/>
    </source>
</evidence>
<dbReference type="PRINTS" id="PR00853">
    <property type="entry name" value="XPGRADSUPER"/>
</dbReference>
<keyword evidence="8 22" id="KW-0227">DNA damage</keyword>
<dbReference type="GO" id="GO:0002376">
    <property type="term" value="P:immune system process"/>
    <property type="evidence" value="ECO:0007669"/>
    <property type="project" value="UniProtKB-KW"/>
</dbReference>
<evidence type="ECO:0000256" key="6">
    <source>
        <dbReference type="ARBA" id="ARBA00022723"/>
    </source>
</evidence>
<evidence type="ECO:0000256" key="15">
    <source>
        <dbReference type="ARBA" id="ARBA00022990"/>
    </source>
</evidence>
<comment type="subcellular location">
    <subcellularLocation>
        <location evidence="1 22">Nucleus</location>
    </subcellularLocation>
</comment>
<keyword evidence="11 22" id="KW-0269">Exonuclease</keyword>
<dbReference type="Proteomes" id="UP001159042">
    <property type="component" value="Unassembled WGS sequence"/>
</dbReference>
<dbReference type="CDD" id="cd09908">
    <property type="entry name" value="H3TH_EXO1"/>
    <property type="match status" value="1"/>
</dbReference>
<feature type="compositionally biased region" description="Polar residues" evidence="23">
    <location>
        <begin position="356"/>
        <end position="375"/>
    </location>
</feature>
<dbReference type="EMBL" id="JANEYG010000064">
    <property type="protein sequence ID" value="KAJ8914774.1"/>
    <property type="molecule type" value="Genomic_DNA"/>
</dbReference>
<evidence type="ECO:0000259" key="24">
    <source>
        <dbReference type="SMART" id="SM00484"/>
    </source>
</evidence>
<dbReference type="InterPro" id="IPR029060">
    <property type="entry name" value="PIN-like_dom_sf"/>
</dbReference>
<evidence type="ECO:0000256" key="19">
    <source>
        <dbReference type="ARBA" id="ARBA00023254"/>
    </source>
</evidence>
<dbReference type="PANTHER" id="PTHR11081">
    <property type="entry name" value="FLAP ENDONUCLEASE FAMILY MEMBER"/>
    <property type="match status" value="1"/>
</dbReference>
<dbReference type="Gene3D" id="1.10.150.20">
    <property type="entry name" value="5' to 3' exonuclease, C-terminal subdomain"/>
    <property type="match status" value="1"/>
</dbReference>
<dbReference type="InterPro" id="IPR006085">
    <property type="entry name" value="XPG_DNA_repair_N"/>
</dbReference>
<evidence type="ECO:0000256" key="7">
    <source>
        <dbReference type="ARBA" id="ARBA00022759"/>
    </source>
</evidence>
<dbReference type="GO" id="GO:0005634">
    <property type="term" value="C:nucleus"/>
    <property type="evidence" value="ECO:0007669"/>
    <property type="project" value="UniProtKB-SubCell"/>
</dbReference>
<dbReference type="SMART" id="SM00484">
    <property type="entry name" value="XPGI"/>
    <property type="match status" value="1"/>
</dbReference>
<keyword evidence="10 22" id="KW-0378">Hydrolase</keyword>
<evidence type="ECO:0000256" key="3">
    <source>
        <dbReference type="ARBA" id="ARBA00020324"/>
    </source>
</evidence>
<evidence type="ECO:0000256" key="16">
    <source>
        <dbReference type="ARBA" id="ARBA00023125"/>
    </source>
</evidence>
<dbReference type="GO" id="GO:0003677">
    <property type="term" value="F:DNA binding"/>
    <property type="evidence" value="ECO:0007669"/>
    <property type="project" value="UniProtKB-UniRule"/>
</dbReference>
<comment type="cofactor">
    <cofactor evidence="22">
        <name>Mg(2+)</name>
        <dbReference type="ChEBI" id="CHEBI:18420"/>
    </cofactor>
    <text evidence="22">Binds 2 magnesium ions per subunit. They probably participate in the reaction catalyzed by the enzyme. May bind an additional third magnesium ion after substrate binding.</text>
</comment>
<proteinExistence type="inferred from homology"/>
<protein>
    <recommendedName>
        <fullName evidence="3 22">Exonuclease 1</fullName>
        <ecNumber evidence="22">3.1.-.-</ecNumber>
    </recommendedName>
</protein>
<dbReference type="InterPro" id="IPR044752">
    <property type="entry name" value="PIN-like_EXO1"/>
</dbReference>